<evidence type="ECO:0000313" key="2">
    <source>
        <dbReference type="EMBL" id="CAD9069498.1"/>
    </source>
</evidence>
<dbReference type="AlphaFoldDB" id="A0A7S1PAS4"/>
<evidence type="ECO:0000256" key="1">
    <source>
        <dbReference type="SAM" id="MobiDB-lite"/>
    </source>
</evidence>
<name>A0A7S1PAS4_9ALVE</name>
<sequence>MHTQSTHAYAWHAVSHRCVNTSVCPHHTHTHTDRQTPPQDRQDTSITNAPEREPFLHSSSVCGVARPGQTKKCLSVSVRALRFKTRTRVEGRDEGTREREKGGAERGGGPSHR</sequence>
<proteinExistence type="predicted"/>
<reference evidence="2" key="1">
    <citation type="submission" date="2021-01" db="EMBL/GenBank/DDBJ databases">
        <authorList>
            <person name="Corre E."/>
            <person name="Pelletier E."/>
            <person name="Niang G."/>
            <person name="Scheremetjew M."/>
            <person name="Finn R."/>
            <person name="Kale V."/>
            <person name="Holt S."/>
            <person name="Cochrane G."/>
            <person name="Meng A."/>
            <person name="Brown T."/>
            <person name="Cohen L."/>
        </authorList>
    </citation>
    <scope>NUCLEOTIDE SEQUENCE</scope>
    <source>
        <strain evidence="2">CCMP3346</strain>
    </source>
</reference>
<feature type="region of interest" description="Disordered" evidence="1">
    <location>
        <begin position="23"/>
        <end position="54"/>
    </location>
</feature>
<feature type="region of interest" description="Disordered" evidence="1">
    <location>
        <begin position="83"/>
        <end position="113"/>
    </location>
</feature>
<gene>
    <name evidence="2" type="ORF">VBRA1451_LOCUS24580</name>
</gene>
<feature type="compositionally biased region" description="Basic and acidic residues" evidence="1">
    <location>
        <begin position="87"/>
        <end position="104"/>
    </location>
</feature>
<accession>A0A7S1PAS4</accession>
<organism evidence="2">
    <name type="scientific">Vitrella brassicaformis</name>
    <dbReference type="NCBI Taxonomy" id="1169539"/>
    <lineage>
        <taxon>Eukaryota</taxon>
        <taxon>Sar</taxon>
        <taxon>Alveolata</taxon>
        <taxon>Colpodellida</taxon>
        <taxon>Vitrellaceae</taxon>
        <taxon>Vitrella</taxon>
    </lineage>
</organism>
<feature type="compositionally biased region" description="Polar residues" evidence="1">
    <location>
        <begin position="35"/>
        <end position="48"/>
    </location>
</feature>
<dbReference type="EMBL" id="HBGB01041789">
    <property type="protein sequence ID" value="CAD9069498.1"/>
    <property type="molecule type" value="Transcribed_RNA"/>
</dbReference>
<protein>
    <submittedName>
        <fullName evidence="2">Uncharacterized protein</fullName>
    </submittedName>
</protein>